<comment type="caution">
    <text evidence="2">The sequence shown here is derived from an EMBL/GenBank/DDBJ whole genome shotgun (WGS) entry which is preliminary data.</text>
</comment>
<keyword evidence="3" id="KW-1185">Reference proteome</keyword>
<feature type="domain" description="Glycosyl transferase family 1" evidence="1">
    <location>
        <begin position="136"/>
        <end position="281"/>
    </location>
</feature>
<dbReference type="PANTHER" id="PTHR12526:SF630">
    <property type="entry name" value="GLYCOSYLTRANSFERASE"/>
    <property type="match status" value="1"/>
</dbReference>
<dbReference type="InterPro" id="IPR027627">
    <property type="entry name" value="Glycosyltransferase_put"/>
</dbReference>
<dbReference type="Pfam" id="PF00534">
    <property type="entry name" value="Glycos_transf_1"/>
    <property type="match status" value="1"/>
</dbReference>
<accession>A0A080M867</accession>
<dbReference type="STRING" id="1453999.AW06_001473"/>
<name>A0A080M867_9PROT</name>
<dbReference type="GO" id="GO:0016757">
    <property type="term" value="F:glycosyltransferase activity"/>
    <property type="evidence" value="ECO:0007669"/>
    <property type="project" value="InterPro"/>
</dbReference>
<reference evidence="2" key="1">
    <citation type="submission" date="2014-02" db="EMBL/GenBank/DDBJ databases">
        <title>Expanding our view of genomic diversity in Candidatus Accumulibacter clades.</title>
        <authorList>
            <person name="Skennerton C.T."/>
            <person name="Barr J.J."/>
            <person name="Slater F.R."/>
            <person name="Bond P.L."/>
            <person name="Tyson G.W."/>
        </authorList>
    </citation>
    <scope>NUCLEOTIDE SEQUENCE [LARGE SCALE GENOMIC DNA]</scope>
</reference>
<proteinExistence type="predicted"/>
<evidence type="ECO:0000313" key="3">
    <source>
        <dbReference type="Proteomes" id="UP000021315"/>
    </source>
</evidence>
<keyword evidence="2" id="KW-0808">Transferase</keyword>
<protein>
    <submittedName>
        <fullName evidence="2">Sugar transferase, PEP-CTERM/EpsH1 system associated</fullName>
    </submittedName>
</protein>
<gene>
    <name evidence="2" type="ORF">AW06_001473</name>
</gene>
<organism evidence="2 3">
    <name type="scientific">Candidatus Accumulibacter cognatus</name>
    <dbReference type="NCBI Taxonomy" id="2954383"/>
    <lineage>
        <taxon>Bacteria</taxon>
        <taxon>Pseudomonadati</taxon>
        <taxon>Pseudomonadota</taxon>
        <taxon>Betaproteobacteria</taxon>
        <taxon>Candidatus Accumulibacter</taxon>
    </lineage>
</organism>
<dbReference type="Proteomes" id="UP000021315">
    <property type="component" value="Unassembled WGS sequence"/>
</dbReference>
<evidence type="ECO:0000313" key="2">
    <source>
        <dbReference type="EMBL" id="KFB77413.1"/>
    </source>
</evidence>
<dbReference type="PANTHER" id="PTHR12526">
    <property type="entry name" value="GLYCOSYLTRANSFERASE"/>
    <property type="match status" value="1"/>
</dbReference>
<dbReference type="InterPro" id="IPR001296">
    <property type="entry name" value="Glyco_trans_1"/>
</dbReference>
<evidence type="ECO:0000259" key="1">
    <source>
        <dbReference type="Pfam" id="PF00534"/>
    </source>
</evidence>
<dbReference type="RefSeq" id="WP_171047192.1">
    <property type="nucleotide sequence ID" value="NZ_JDST02000028.1"/>
</dbReference>
<dbReference type="Gene3D" id="3.40.50.2000">
    <property type="entry name" value="Glycogen Phosphorylase B"/>
    <property type="match status" value="1"/>
</dbReference>
<dbReference type="NCBIfam" id="TIGR04348">
    <property type="entry name" value="selenoneine biosynthesis selenosugar synthase SenB"/>
    <property type="match status" value="1"/>
</dbReference>
<sequence>MTVSMPQLVIVSPALRDANNGNWQTAHRWQRHLTGTYRVRIVRDWPDALAADDAVMIALHARRSAAAIALWSSVHPQHGLAVVLTGTDLYHDILTDSQARRSLALAQALIVLQERAPQALPEAVRDKARVIFQSTTERRTLAKSRRYLRAVMVGHLRDEKSPQTLFAAARLLADRPGIFIDHIGEPLDPALGEEARATMTSVASYHWFGGLPHETVRRHIQRAHLLIHASRMEGGAHVIMEAAASGTPVLASAVAGNIGMLGTDYAGYFPCDDAEALAALLLRCHEAVGAAGTDQAPGGNFLQQLGAQCRERARLFTPTRERAELRRLVDELLAGDPGGTH</sequence>
<dbReference type="EMBL" id="JDST02000028">
    <property type="protein sequence ID" value="KFB77413.1"/>
    <property type="molecule type" value="Genomic_DNA"/>
</dbReference>
<dbReference type="SUPFAM" id="SSF53756">
    <property type="entry name" value="UDP-Glycosyltransferase/glycogen phosphorylase"/>
    <property type="match status" value="1"/>
</dbReference>
<dbReference type="AlphaFoldDB" id="A0A080M867"/>